<evidence type="ECO:0000313" key="7">
    <source>
        <dbReference type="Proteomes" id="UP000631114"/>
    </source>
</evidence>
<name>A0A835LG42_9MAGN</name>
<protein>
    <recommendedName>
        <fullName evidence="5">Pectinesterase inhibitor domain-containing protein</fullName>
    </recommendedName>
</protein>
<dbReference type="SUPFAM" id="SSF101148">
    <property type="entry name" value="Plant invertase/pectin methylesterase inhibitor"/>
    <property type="match status" value="1"/>
</dbReference>
<sequence length="179" mass="19949">MTTSFCFFNLCLVLFSLVFLHSVSADIVAKTCKKISQLKDSTPYDFCVATLNADPGSKAAEDLEGLADITLKQSKANATYVRSYIDKLLAGKKYNEEALKTCAEAYDNAIDYIEVGMLYMEKKDYRGVNIQVTAIYEIPGDCEDAFKDPPGLQSPLTKEDDVCSKLFLMPLAITYFLIR</sequence>
<gene>
    <name evidence="6" type="ORF">IFM89_035892</name>
</gene>
<dbReference type="OrthoDB" id="1915198at2759"/>
<keyword evidence="1 4" id="KW-0732">Signal</keyword>
<dbReference type="GO" id="GO:0004857">
    <property type="term" value="F:enzyme inhibitor activity"/>
    <property type="evidence" value="ECO:0007669"/>
    <property type="project" value="InterPro"/>
</dbReference>
<feature type="chain" id="PRO_5032533681" description="Pectinesterase inhibitor domain-containing protein" evidence="4">
    <location>
        <begin position="26"/>
        <end position="179"/>
    </location>
</feature>
<evidence type="ECO:0000313" key="6">
    <source>
        <dbReference type="EMBL" id="KAF9590574.1"/>
    </source>
</evidence>
<feature type="domain" description="Pectinesterase inhibitor" evidence="5">
    <location>
        <begin position="23"/>
        <end position="173"/>
    </location>
</feature>
<dbReference type="InterPro" id="IPR006501">
    <property type="entry name" value="Pectinesterase_inhib_dom"/>
</dbReference>
<dbReference type="EMBL" id="JADFTS010000009">
    <property type="protein sequence ID" value="KAF9590574.1"/>
    <property type="molecule type" value="Genomic_DNA"/>
</dbReference>
<dbReference type="AlphaFoldDB" id="A0A835LG42"/>
<dbReference type="Gene3D" id="1.20.140.40">
    <property type="entry name" value="Invertase/pectin methylesterase inhibitor family protein"/>
    <property type="match status" value="1"/>
</dbReference>
<dbReference type="InterPro" id="IPR034088">
    <property type="entry name" value="Pla_a_1-like"/>
</dbReference>
<dbReference type="FunFam" id="1.20.140.40:FF:000002">
    <property type="entry name" value="Putative invertase inhibitor"/>
    <property type="match status" value="1"/>
</dbReference>
<dbReference type="NCBIfam" id="TIGR01614">
    <property type="entry name" value="PME_inhib"/>
    <property type="match status" value="1"/>
</dbReference>
<dbReference type="InterPro" id="IPR035513">
    <property type="entry name" value="Invertase/methylesterase_inhib"/>
</dbReference>
<dbReference type="Proteomes" id="UP000631114">
    <property type="component" value="Unassembled WGS sequence"/>
</dbReference>
<dbReference type="Pfam" id="PF04043">
    <property type="entry name" value="PMEI"/>
    <property type="match status" value="1"/>
</dbReference>
<evidence type="ECO:0000256" key="1">
    <source>
        <dbReference type="ARBA" id="ARBA00022729"/>
    </source>
</evidence>
<comment type="similarity">
    <text evidence="3">Belongs to the PMEI family.</text>
</comment>
<accession>A0A835LG42</accession>
<keyword evidence="7" id="KW-1185">Reference proteome</keyword>
<evidence type="ECO:0000256" key="2">
    <source>
        <dbReference type="ARBA" id="ARBA00023157"/>
    </source>
</evidence>
<evidence type="ECO:0000259" key="5">
    <source>
        <dbReference type="SMART" id="SM00856"/>
    </source>
</evidence>
<dbReference type="PANTHER" id="PTHR35357">
    <property type="entry name" value="OS02G0537100 PROTEIN"/>
    <property type="match status" value="1"/>
</dbReference>
<dbReference type="PANTHER" id="PTHR35357:SF8">
    <property type="entry name" value="OS01G0111000 PROTEIN"/>
    <property type="match status" value="1"/>
</dbReference>
<keyword evidence="2" id="KW-1015">Disulfide bond</keyword>
<comment type="caution">
    <text evidence="6">The sequence shown here is derived from an EMBL/GenBank/DDBJ whole genome shotgun (WGS) entry which is preliminary data.</text>
</comment>
<feature type="signal peptide" evidence="4">
    <location>
        <begin position="1"/>
        <end position="25"/>
    </location>
</feature>
<dbReference type="SMART" id="SM00856">
    <property type="entry name" value="PMEI"/>
    <property type="match status" value="1"/>
</dbReference>
<proteinExistence type="inferred from homology"/>
<evidence type="ECO:0000256" key="3">
    <source>
        <dbReference type="ARBA" id="ARBA00038471"/>
    </source>
</evidence>
<evidence type="ECO:0000256" key="4">
    <source>
        <dbReference type="SAM" id="SignalP"/>
    </source>
</evidence>
<reference evidence="6 7" key="1">
    <citation type="submission" date="2020-10" db="EMBL/GenBank/DDBJ databases">
        <title>The Coptis chinensis genome and diversification of protoberbering-type alkaloids.</title>
        <authorList>
            <person name="Wang B."/>
            <person name="Shu S."/>
            <person name="Song C."/>
            <person name="Liu Y."/>
        </authorList>
    </citation>
    <scope>NUCLEOTIDE SEQUENCE [LARGE SCALE GENOMIC DNA]</scope>
    <source>
        <strain evidence="6">HL-2020</strain>
        <tissue evidence="6">Leaf</tissue>
    </source>
</reference>
<organism evidence="6 7">
    <name type="scientific">Coptis chinensis</name>
    <dbReference type="NCBI Taxonomy" id="261450"/>
    <lineage>
        <taxon>Eukaryota</taxon>
        <taxon>Viridiplantae</taxon>
        <taxon>Streptophyta</taxon>
        <taxon>Embryophyta</taxon>
        <taxon>Tracheophyta</taxon>
        <taxon>Spermatophyta</taxon>
        <taxon>Magnoliopsida</taxon>
        <taxon>Ranunculales</taxon>
        <taxon>Ranunculaceae</taxon>
        <taxon>Coptidoideae</taxon>
        <taxon>Coptis</taxon>
    </lineage>
</organism>
<dbReference type="GO" id="GO:0005576">
    <property type="term" value="C:extracellular region"/>
    <property type="evidence" value="ECO:0007669"/>
    <property type="project" value="UniProtKB-ARBA"/>
</dbReference>
<dbReference type="CDD" id="cd15795">
    <property type="entry name" value="PMEI-Pla_a_1_like"/>
    <property type="match status" value="1"/>
</dbReference>